<reference evidence="3" key="1">
    <citation type="journal article" date="2010" name="Genome Res.">
        <title>Population genomic sequencing of Coccidioides fungi reveals recent hybridization and transposon control.</title>
        <authorList>
            <person name="Neafsey D.E."/>
            <person name="Barker B.M."/>
            <person name="Sharpton T.J."/>
            <person name="Stajich J.E."/>
            <person name="Park D.J."/>
            <person name="Whiston E."/>
            <person name="Hung C.-Y."/>
            <person name="McMahan C."/>
            <person name="White J."/>
            <person name="Sykes S."/>
            <person name="Heiman D."/>
            <person name="Young S."/>
            <person name="Zeng Q."/>
            <person name="Abouelleil A."/>
            <person name="Aftuck L."/>
            <person name="Bessette D."/>
            <person name="Brown A."/>
            <person name="FitzGerald M."/>
            <person name="Lui A."/>
            <person name="Macdonald J.P."/>
            <person name="Priest M."/>
            <person name="Orbach M.J."/>
            <person name="Galgiani J.N."/>
            <person name="Kirkland T.N."/>
            <person name="Cole G.T."/>
            <person name="Birren B.W."/>
            <person name="Henn M.R."/>
            <person name="Taylor J.W."/>
            <person name="Rounsley S.D."/>
        </authorList>
    </citation>
    <scope>NUCLEOTIDE SEQUENCE [LARGE SCALE GENOMIC DNA]</scope>
    <source>
        <strain evidence="3">H538.4</strain>
    </source>
</reference>
<protein>
    <recommendedName>
        <fullName evidence="4">Secreted protein</fullName>
    </recommendedName>
</protein>
<gene>
    <name evidence="2" type="ORF">CIHG_03282</name>
</gene>
<evidence type="ECO:0000313" key="2">
    <source>
        <dbReference type="EMBL" id="KMU85499.1"/>
    </source>
</evidence>
<evidence type="ECO:0000313" key="3">
    <source>
        <dbReference type="Proteomes" id="UP000054563"/>
    </source>
</evidence>
<sequence length="116" mass="13197">MRACGRSLCLSLSFFFFFFPSKASIRVSGLRWWRKRKKRTAPPFQSTFNPVCDKEITAQQPNQQATPHVSLVIPPCSSPFRSEQSTLLEDANKKKHNPFLLHGDPPLRLPLSSVVN</sequence>
<name>A0A0J8RND2_COCIT</name>
<evidence type="ECO:0000256" key="1">
    <source>
        <dbReference type="SAM" id="SignalP"/>
    </source>
</evidence>
<dbReference type="VEuPathDB" id="FungiDB:CIHG_03282"/>
<feature type="chain" id="PRO_5005308168" description="Secreted protein" evidence="1">
    <location>
        <begin position="24"/>
        <end position="116"/>
    </location>
</feature>
<organism evidence="2 3">
    <name type="scientific">Coccidioides immitis H538.4</name>
    <dbReference type="NCBI Taxonomy" id="396776"/>
    <lineage>
        <taxon>Eukaryota</taxon>
        <taxon>Fungi</taxon>
        <taxon>Dikarya</taxon>
        <taxon>Ascomycota</taxon>
        <taxon>Pezizomycotina</taxon>
        <taxon>Eurotiomycetes</taxon>
        <taxon>Eurotiomycetidae</taxon>
        <taxon>Onygenales</taxon>
        <taxon>Onygenaceae</taxon>
        <taxon>Coccidioides</taxon>
    </lineage>
</organism>
<keyword evidence="1" id="KW-0732">Signal</keyword>
<feature type="signal peptide" evidence="1">
    <location>
        <begin position="1"/>
        <end position="23"/>
    </location>
</feature>
<dbReference type="Proteomes" id="UP000054563">
    <property type="component" value="Unassembled WGS sequence"/>
</dbReference>
<dbReference type="EMBL" id="DS016988">
    <property type="protein sequence ID" value="KMU85499.1"/>
    <property type="molecule type" value="Genomic_DNA"/>
</dbReference>
<accession>A0A0J8RND2</accession>
<dbReference type="AlphaFoldDB" id="A0A0J8RND2"/>
<evidence type="ECO:0008006" key="4">
    <source>
        <dbReference type="Google" id="ProtNLM"/>
    </source>
</evidence>
<proteinExistence type="predicted"/>